<name>A0A9D4ZGQ5_ADICA</name>
<gene>
    <name evidence="1" type="ORF">GOP47_0010775</name>
</gene>
<evidence type="ECO:0000313" key="2">
    <source>
        <dbReference type="Proteomes" id="UP000886520"/>
    </source>
</evidence>
<organism evidence="1 2">
    <name type="scientific">Adiantum capillus-veneris</name>
    <name type="common">Maidenhair fern</name>
    <dbReference type="NCBI Taxonomy" id="13818"/>
    <lineage>
        <taxon>Eukaryota</taxon>
        <taxon>Viridiplantae</taxon>
        <taxon>Streptophyta</taxon>
        <taxon>Embryophyta</taxon>
        <taxon>Tracheophyta</taxon>
        <taxon>Polypodiopsida</taxon>
        <taxon>Polypodiidae</taxon>
        <taxon>Polypodiales</taxon>
        <taxon>Pteridineae</taxon>
        <taxon>Pteridaceae</taxon>
        <taxon>Vittarioideae</taxon>
        <taxon>Adiantum</taxon>
    </lineage>
</organism>
<protein>
    <submittedName>
        <fullName evidence="1">Uncharacterized protein</fullName>
    </submittedName>
</protein>
<reference evidence="1" key="1">
    <citation type="submission" date="2021-01" db="EMBL/GenBank/DDBJ databases">
        <title>Adiantum capillus-veneris genome.</title>
        <authorList>
            <person name="Fang Y."/>
            <person name="Liao Q."/>
        </authorList>
    </citation>
    <scope>NUCLEOTIDE SEQUENCE</scope>
    <source>
        <strain evidence="1">H3</strain>
        <tissue evidence="1">Leaf</tissue>
    </source>
</reference>
<comment type="caution">
    <text evidence="1">The sequence shown here is derived from an EMBL/GenBank/DDBJ whole genome shotgun (WGS) entry which is preliminary data.</text>
</comment>
<proteinExistence type="predicted"/>
<keyword evidence="2" id="KW-1185">Reference proteome</keyword>
<dbReference type="AlphaFoldDB" id="A0A9D4ZGQ5"/>
<accession>A0A9D4ZGQ5</accession>
<dbReference type="EMBL" id="JABFUD020000010">
    <property type="protein sequence ID" value="KAI5074814.1"/>
    <property type="molecule type" value="Genomic_DNA"/>
</dbReference>
<evidence type="ECO:0000313" key="1">
    <source>
        <dbReference type="EMBL" id="KAI5074814.1"/>
    </source>
</evidence>
<sequence length="84" mass="8968">MATLSLGSHCGKLDQLQLYPGSQGVGEKPHRVTHGRSLDTCSSPHHKLVAERDIAPWGRCAADFGSIAGWVAWCVHVATQHAAP</sequence>
<dbReference type="Proteomes" id="UP000886520">
    <property type="component" value="Chromosome 10"/>
</dbReference>